<evidence type="ECO:0000313" key="3">
    <source>
        <dbReference type="EMBL" id="ABJ85670.1"/>
    </source>
</evidence>
<name>Q01XE5_SOLUE</name>
<evidence type="ECO:0000259" key="1">
    <source>
        <dbReference type="Pfam" id="PF01408"/>
    </source>
</evidence>
<dbReference type="KEGG" id="sus:Acid_4711"/>
<dbReference type="InterPro" id="IPR000683">
    <property type="entry name" value="Gfo/Idh/MocA-like_OxRdtase_N"/>
</dbReference>
<feature type="domain" description="Gfo/Idh/MocA-like oxidoreductase bacterial type C-terminal" evidence="2">
    <location>
        <begin position="361"/>
        <end position="432"/>
    </location>
</feature>
<dbReference type="STRING" id="234267.Acid_4711"/>
<accession>Q01XE5</accession>
<dbReference type="InterPro" id="IPR036291">
    <property type="entry name" value="NAD(P)-bd_dom_sf"/>
</dbReference>
<dbReference type="InParanoid" id="Q01XE5"/>
<dbReference type="eggNOG" id="COG0673">
    <property type="taxonomic scope" value="Bacteria"/>
</dbReference>
<dbReference type="PANTHER" id="PTHR43818">
    <property type="entry name" value="BCDNA.GH03377"/>
    <property type="match status" value="1"/>
</dbReference>
<dbReference type="Gene3D" id="3.40.50.720">
    <property type="entry name" value="NAD(P)-binding Rossmann-like Domain"/>
    <property type="match status" value="1"/>
</dbReference>
<reference evidence="3" key="1">
    <citation type="submission" date="2006-10" db="EMBL/GenBank/DDBJ databases">
        <title>Complete sequence of Solibacter usitatus Ellin6076.</title>
        <authorList>
            <consortium name="US DOE Joint Genome Institute"/>
            <person name="Copeland A."/>
            <person name="Lucas S."/>
            <person name="Lapidus A."/>
            <person name="Barry K."/>
            <person name="Detter J.C."/>
            <person name="Glavina del Rio T."/>
            <person name="Hammon N."/>
            <person name="Israni S."/>
            <person name="Dalin E."/>
            <person name="Tice H."/>
            <person name="Pitluck S."/>
            <person name="Thompson L.S."/>
            <person name="Brettin T."/>
            <person name="Bruce D."/>
            <person name="Han C."/>
            <person name="Tapia R."/>
            <person name="Gilna P."/>
            <person name="Schmutz J."/>
            <person name="Larimer F."/>
            <person name="Land M."/>
            <person name="Hauser L."/>
            <person name="Kyrpides N."/>
            <person name="Mikhailova N."/>
            <person name="Janssen P.H."/>
            <person name="Kuske C.R."/>
            <person name="Richardson P."/>
        </authorList>
    </citation>
    <scope>NUCLEOTIDE SEQUENCE</scope>
    <source>
        <strain evidence="3">Ellin6076</strain>
    </source>
</reference>
<dbReference type="Gene3D" id="3.30.360.10">
    <property type="entry name" value="Dihydrodipicolinate Reductase, domain 2"/>
    <property type="match status" value="1"/>
</dbReference>
<organism evidence="3">
    <name type="scientific">Solibacter usitatus (strain Ellin6076)</name>
    <dbReference type="NCBI Taxonomy" id="234267"/>
    <lineage>
        <taxon>Bacteria</taxon>
        <taxon>Pseudomonadati</taxon>
        <taxon>Acidobacteriota</taxon>
        <taxon>Terriglobia</taxon>
        <taxon>Bryobacterales</taxon>
        <taxon>Solibacteraceae</taxon>
        <taxon>Candidatus Solibacter</taxon>
    </lineage>
</organism>
<dbReference type="PANTHER" id="PTHR43818:SF5">
    <property type="entry name" value="OXIDOREDUCTASE FAMILY PROTEIN"/>
    <property type="match status" value="1"/>
</dbReference>
<dbReference type="Pfam" id="PF19051">
    <property type="entry name" value="GFO_IDH_MocA_C2"/>
    <property type="match status" value="2"/>
</dbReference>
<dbReference type="InterPro" id="IPR043906">
    <property type="entry name" value="Gfo/Idh/MocA_OxRdtase_bact_C"/>
</dbReference>
<dbReference type="GO" id="GO:0000166">
    <property type="term" value="F:nucleotide binding"/>
    <property type="evidence" value="ECO:0007669"/>
    <property type="project" value="InterPro"/>
</dbReference>
<dbReference type="OrthoDB" id="9792935at2"/>
<gene>
    <name evidence="3" type="ordered locus">Acid_4711</name>
</gene>
<dbReference type="HOGENOM" id="CLU_023194_24_0_0"/>
<dbReference type="SUPFAM" id="SSF55347">
    <property type="entry name" value="Glyceraldehyde-3-phosphate dehydrogenase-like, C-terminal domain"/>
    <property type="match status" value="1"/>
</dbReference>
<dbReference type="SUPFAM" id="SSF51735">
    <property type="entry name" value="NAD(P)-binding Rossmann-fold domains"/>
    <property type="match status" value="1"/>
</dbReference>
<protein>
    <submittedName>
        <fullName evidence="3">Oxidoreductase domain protein</fullName>
    </submittedName>
</protein>
<sequence length="438" mass="48850" precursor="true">MDRRNFFISTAAAAAASTTVFGSPSDTLRVATIGLRGRGKDHIKEITGQPNVELVALCDIDQKVLDAAVKSVEEKTQKKPQAYTDYRKLLEDKSIDAISIATPNHWHTLMTIDACRAGKDVYVEKPCSHNIFEAKQIVAAARKYNRMVQQGSQSRSSVALRDGVQKLREGVIGDLYLSRGLCFKWRDTIGTAAVSDPPSWVDYDLWQGPAQKVPFKANRFHYNWHWYWAYGNGDLGNQGIHEVDIARWALGVKYPTKVSAIGGKFMFEDDQETPNTLNCAFEFNENGKKQMMEFEVRHWMTNHEAGINAKPPAEGKKPDSNTIGNILYGSKGYMAIDGYTKYQTFLGKEAEPGPSMSKGGSHFANFFEAVRNRKKETLTAEIEEGAASTVLVHLANISYRVGRTVNFDPKTLTITGDAGAAKMMTRDYRKPFVVPEKV</sequence>
<feature type="domain" description="Gfo/Idh/MocA-like oxidoreductase N-terminal" evidence="1">
    <location>
        <begin position="28"/>
        <end position="151"/>
    </location>
</feature>
<proteinExistence type="predicted"/>
<feature type="domain" description="Gfo/Idh/MocA-like oxidoreductase bacterial type C-terminal" evidence="2">
    <location>
        <begin position="193"/>
        <end position="252"/>
    </location>
</feature>
<dbReference type="AlphaFoldDB" id="Q01XE5"/>
<dbReference type="EMBL" id="CP000473">
    <property type="protein sequence ID" value="ABJ85670.1"/>
    <property type="molecule type" value="Genomic_DNA"/>
</dbReference>
<dbReference type="Pfam" id="PF01408">
    <property type="entry name" value="GFO_IDH_MocA"/>
    <property type="match status" value="1"/>
</dbReference>
<dbReference type="InterPro" id="IPR050463">
    <property type="entry name" value="Gfo/Idh/MocA_oxidrdct_glycsds"/>
</dbReference>
<evidence type="ECO:0000259" key="2">
    <source>
        <dbReference type="Pfam" id="PF19051"/>
    </source>
</evidence>